<evidence type="ECO:0000313" key="2">
    <source>
        <dbReference type="EMBL" id="MEE4597441.1"/>
    </source>
</evidence>
<dbReference type="RefSeq" id="WP_330814069.1">
    <property type="nucleotide sequence ID" value="NZ_JAZBJO010000035.1"/>
</dbReference>
<protein>
    <submittedName>
        <fullName evidence="2">Transposase</fullName>
    </submittedName>
</protein>
<evidence type="ECO:0000313" key="3">
    <source>
        <dbReference type="Proteomes" id="UP001354709"/>
    </source>
</evidence>
<dbReference type="SUPFAM" id="SSF53098">
    <property type="entry name" value="Ribonuclease H-like"/>
    <property type="match status" value="1"/>
</dbReference>
<keyword evidence="3" id="KW-1185">Reference proteome</keyword>
<dbReference type="EMBL" id="JAZBJO010000035">
    <property type="protein sequence ID" value="MEE4597441.1"/>
    <property type="molecule type" value="Genomic_DNA"/>
</dbReference>
<accession>A0ABU7Q7U2</accession>
<dbReference type="InterPro" id="IPR036397">
    <property type="entry name" value="RNaseH_sf"/>
</dbReference>
<dbReference type="Proteomes" id="UP001354709">
    <property type="component" value="Unassembled WGS sequence"/>
</dbReference>
<dbReference type="InterPro" id="IPR012337">
    <property type="entry name" value="RNaseH-like_sf"/>
</dbReference>
<name>A0ABU7Q7U2_9ACTN</name>
<dbReference type="Gene3D" id="3.30.420.10">
    <property type="entry name" value="Ribonuclease H-like superfamily/Ribonuclease H"/>
    <property type="match status" value="1"/>
</dbReference>
<feature type="region of interest" description="Disordered" evidence="1">
    <location>
        <begin position="696"/>
        <end position="754"/>
    </location>
</feature>
<feature type="region of interest" description="Disordered" evidence="1">
    <location>
        <begin position="766"/>
        <end position="786"/>
    </location>
</feature>
<feature type="compositionally biased region" description="Basic residues" evidence="1">
    <location>
        <begin position="648"/>
        <end position="658"/>
    </location>
</feature>
<evidence type="ECO:0000256" key="1">
    <source>
        <dbReference type="SAM" id="MobiDB-lite"/>
    </source>
</evidence>
<sequence>MAGSGGGRLAGSLSIGAGVRWQGREWEVVAWQGAQVTLVPQDGGQEVPRAVSYRWLVGAEDFAVVSGGGAPAADGAALGGWGRQEGREEEAALWQARMVEIDTGLAPGRSEHARGFGPGTTLAQRCAAMSARLAADGVRCSAHTLADKRRKWKAAGENPVVLLPGPRDKRPGGFTDPRCLTAMQEVVARRAHASDVTIDVIREEVEDLLHSRYAEELGSAAVAALLPSRSTFYLRMKESGLADALGQPTRARAALTSTPPLPHGGREVVLRPGQVTQADTTPLRILARGDDGRPTATELTTLIDVANHSASALMITPSRPRDAESGQAGQATRAIDLTLMLAQALAPWPVMPGWDPLSAAAASSLPFGALRAADERFTEATAARPVIRPELIIYDQGSPYVSEHFTEVCDRLRIARRPARKKTPTDKPLPEHFFVTLAHRFSQHVTHGWQGRSHKKRGRGIDRMPLYTIAELQQMAQEWVALEYQQTPDAGLRDPFRPGVVLSPNEMYAVQVARSGYRAVPLSPAQNRFFLLSRWVVPGKGGFMIDYRTYQPIAQDARHYREILLRGDSKLPGREKQWECRFNPYRPERVWLYDHTVDTWVTCDFRLRHLLHDPWTADMWQEHAEQHRAAGGSAKDEEAIALSLAQRDRRRRSRRPPPKRTGAEPPFQGLELETEQPSQDPYADLEEFDLSTLRPYPALPISPMAPPPASAPPALPAGTGDADRPPDSGQTPHPLARLFPDDGDGSRPQAPAAEVLAAAYEVVEAELLDDLDPDSDDEAEDDVWEM</sequence>
<proteinExistence type="predicted"/>
<feature type="compositionally biased region" description="Pro residues" evidence="1">
    <location>
        <begin position="697"/>
        <end position="715"/>
    </location>
</feature>
<organism evidence="2 3">
    <name type="scientific">Streptomyces asiaticus subsp. ignotus</name>
    <dbReference type="NCBI Taxonomy" id="3098222"/>
    <lineage>
        <taxon>Bacteria</taxon>
        <taxon>Bacillati</taxon>
        <taxon>Actinomycetota</taxon>
        <taxon>Actinomycetes</taxon>
        <taxon>Kitasatosporales</taxon>
        <taxon>Streptomycetaceae</taxon>
        <taxon>Streptomyces</taxon>
        <taxon>Streptomyces violaceusniger group</taxon>
    </lineage>
</organism>
<feature type="region of interest" description="Disordered" evidence="1">
    <location>
        <begin position="644"/>
        <end position="679"/>
    </location>
</feature>
<gene>
    <name evidence="2" type="ORF">V2J94_37140</name>
</gene>
<reference evidence="2 3" key="1">
    <citation type="submission" date="2023-11" db="EMBL/GenBank/DDBJ databases">
        <title>30 novel species of actinomycetes from the DSMZ collection.</title>
        <authorList>
            <person name="Nouioui I."/>
        </authorList>
    </citation>
    <scope>NUCLEOTIDE SEQUENCE [LARGE SCALE GENOMIC DNA]</scope>
    <source>
        <strain evidence="2 3">DSM 41524</strain>
    </source>
</reference>
<comment type="caution">
    <text evidence="2">The sequence shown here is derived from an EMBL/GenBank/DDBJ whole genome shotgun (WGS) entry which is preliminary data.</text>
</comment>